<dbReference type="EMBL" id="JACMSC010000021">
    <property type="protein sequence ID" value="KAG6469692.1"/>
    <property type="molecule type" value="Genomic_DNA"/>
</dbReference>
<keyword evidence="4" id="KW-1185">Reference proteome</keyword>
<sequence>MFGISFGQLFLVIGAAGVLVKPKDLPIIAKTAGRLVGKAVGHVLLFRSQLQPIIQQSEATKVHKELQDAIAQYEVIRHEIRNLGFLHPDPFMRRLDIPESQQSTTGSDITDKTNEENAQTTTTPQVLNRTNSASSRLHGQASSYAQLVQDLATKSGTSSTQADATKPNISVDLDKENSASTLHSRAIAYAKLAEALDNESGPAIHETEVKPNAEAGLPNVLPVCAETLGLLPKHSEEINGSDIMLQAMLEEQVAHKAKDFFSQPENQLPTQ</sequence>
<dbReference type="AlphaFoldDB" id="A0A8J5C8K4"/>
<name>A0A8J5C8K4_ZINOF</name>
<protein>
    <recommendedName>
        <fullName evidence="5">Sec-independent protein translocase protein TatB</fullName>
    </recommendedName>
</protein>
<feature type="region of interest" description="Disordered" evidence="1">
    <location>
        <begin position="94"/>
        <end position="140"/>
    </location>
</feature>
<organism evidence="3 4">
    <name type="scientific">Zingiber officinale</name>
    <name type="common">Ginger</name>
    <name type="synonym">Amomum zingiber</name>
    <dbReference type="NCBI Taxonomy" id="94328"/>
    <lineage>
        <taxon>Eukaryota</taxon>
        <taxon>Viridiplantae</taxon>
        <taxon>Streptophyta</taxon>
        <taxon>Embryophyta</taxon>
        <taxon>Tracheophyta</taxon>
        <taxon>Spermatophyta</taxon>
        <taxon>Magnoliopsida</taxon>
        <taxon>Liliopsida</taxon>
        <taxon>Zingiberales</taxon>
        <taxon>Zingiberaceae</taxon>
        <taxon>Zingiber</taxon>
    </lineage>
</organism>
<proteinExistence type="predicted"/>
<evidence type="ECO:0000313" key="4">
    <source>
        <dbReference type="Proteomes" id="UP000734854"/>
    </source>
</evidence>
<evidence type="ECO:0000256" key="2">
    <source>
        <dbReference type="SAM" id="SignalP"/>
    </source>
</evidence>
<feature type="compositionally biased region" description="Polar residues" evidence="1">
    <location>
        <begin position="116"/>
        <end position="140"/>
    </location>
</feature>
<feature type="chain" id="PRO_5035265683" description="Sec-independent protein translocase protein TatB" evidence="2">
    <location>
        <begin position="18"/>
        <end position="271"/>
    </location>
</feature>
<evidence type="ECO:0008006" key="5">
    <source>
        <dbReference type="Google" id="ProtNLM"/>
    </source>
</evidence>
<keyword evidence="2" id="KW-0732">Signal</keyword>
<evidence type="ECO:0000313" key="3">
    <source>
        <dbReference type="EMBL" id="KAG6469692.1"/>
    </source>
</evidence>
<accession>A0A8J5C8K4</accession>
<comment type="caution">
    <text evidence="3">The sequence shown here is derived from an EMBL/GenBank/DDBJ whole genome shotgun (WGS) entry which is preliminary data.</text>
</comment>
<feature type="signal peptide" evidence="2">
    <location>
        <begin position="1"/>
        <end position="17"/>
    </location>
</feature>
<dbReference type="Proteomes" id="UP000734854">
    <property type="component" value="Unassembled WGS sequence"/>
</dbReference>
<reference evidence="3 4" key="1">
    <citation type="submission" date="2020-08" db="EMBL/GenBank/DDBJ databases">
        <title>Plant Genome Project.</title>
        <authorList>
            <person name="Zhang R.-G."/>
        </authorList>
    </citation>
    <scope>NUCLEOTIDE SEQUENCE [LARGE SCALE GENOMIC DNA]</scope>
    <source>
        <tissue evidence="3">Rhizome</tissue>
    </source>
</reference>
<gene>
    <name evidence="3" type="ORF">ZIOFF_070622</name>
</gene>
<evidence type="ECO:0000256" key="1">
    <source>
        <dbReference type="SAM" id="MobiDB-lite"/>
    </source>
</evidence>
<dbReference type="PANTHER" id="PTHR35512">
    <property type="entry name" value="OS11G0550900 PROTEIN"/>
    <property type="match status" value="1"/>
</dbReference>
<dbReference type="PANTHER" id="PTHR35512:SF1">
    <property type="entry name" value="OS11G0550900 PROTEIN"/>
    <property type="match status" value="1"/>
</dbReference>
<feature type="compositionally biased region" description="Polar residues" evidence="1">
    <location>
        <begin position="99"/>
        <end position="108"/>
    </location>
</feature>